<name>A0ABN0W7C9_9ACTN</name>
<dbReference type="EMBL" id="BAAABV010000043">
    <property type="protein sequence ID" value="GAA0327756.1"/>
    <property type="molecule type" value="Genomic_DNA"/>
</dbReference>
<comment type="caution">
    <text evidence="1">The sequence shown here is derived from an EMBL/GenBank/DDBJ whole genome shotgun (WGS) entry which is preliminary data.</text>
</comment>
<sequence length="150" mass="16409">MDTDGMTTAEHLDTIDRLRATGFPAAPEGGPGRGGGPGHLLVTLGRTRDFWDDDGSGREEAADQIGAEYGALVQALTGRWGEPQVFAVGSLRDREFAGEEIPEPWGEVCTTTDHVHLWRVEGRWLVVYVAQWDEEFPYLLMAGVTVTDPP</sequence>
<accession>A0ABN0W7C9</accession>
<evidence type="ECO:0000313" key="2">
    <source>
        <dbReference type="Proteomes" id="UP001501867"/>
    </source>
</evidence>
<reference evidence="1 2" key="1">
    <citation type="journal article" date="2019" name="Int. J. Syst. Evol. Microbiol.">
        <title>The Global Catalogue of Microorganisms (GCM) 10K type strain sequencing project: providing services to taxonomists for standard genome sequencing and annotation.</title>
        <authorList>
            <consortium name="The Broad Institute Genomics Platform"/>
            <consortium name="The Broad Institute Genome Sequencing Center for Infectious Disease"/>
            <person name="Wu L."/>
            <person name="Ma J."/>
        </authorList>
    </citation>
    <scope>NUCLEOTIDE SEQUENCE [LARGE SCALE GENOMIC DNA]</scope>
    <source>
        <strain evidence="1 2">JCM 4505</strain>
    </source>
</reference>
<gene>
    <name evidence="1" type="ORF">GCM10010302_78450</name>
</gene>
<organism evidence="1 2">
    <name type="scientific">Streptomyces polychromogenes</name>
    <dbReference type="NCBI Taxonomy" id="67342"/>
    <lineage>
        <taxon>Bacteria</taxon>
        <taxon>Bacillati</taxon>
        <taxon>Actinomycetota</taxon>
        <taxon>Actinomycetes</taxon>
        <taxon>Kitasatosporales</taxon>
        <taxon>Streptomycetaceae</taxon>
        <taxon>Streptomyces</taxon>
    </lineage>
</organism>
<evidence type="ECO:0000313" key="1">
    <source>
        <dbReference type="EMBL" id="GAA0327756.1"/>
    </source>
</evidence>
<keyword evidence="2" id="KW-1185">Reference proteome</keyword>
<proteinExistence type="predicted"/>
<protein>
    <submittedName>
        <fullName evidence="1">Uncharacterized protein</fullName>
    </submittedName>
</protein>
<dbReference type="Proteomes" id="UP001501867">
    <property type="component" value="Unassembled WGS sequence"/>
</dbReference>